<dbReference type="RefSeq" id="WP_243839148.1">
    <property type="nucleotide sequence ID" value="NZ_JAVJPS010000011.1"/>
</dbReference>
<comment type="caution">
    <text evidence="9">The sequence shown here is derived from an EMBL/GenBank/DDBJ whole genome shotgun (WGS) entry which is preliminary data.</text>
</comment>
<evidence type="ECO:0000256" key="5">
    <source>
        <dbReference type="ARBA" id="ARBA00022741"/>
    </source>
</evidence>
<dbReference type="GO" id="GO:0005886">
    <property type="term" value="C:plasma membrane"/>
    <property type="evidence" value="ECO:0007669"/>
    <property type="project" value="UniProtKB-SubCell"/>
</dbReference>
<dbReference type="PROSITE" id="PS50893">
    <property type="entry name" value="ABC_TRANSPORTER_2"/>
    <property type="match status" value="1"/>
</dbReference>
<feature type="domain" description="ABC transporter" evidence="8">
    <location>
        <begin position="6"/>
        <end position="255"/>
    </location>
</feature>
<dbReference type="InterPro" id="IPR013563">
    <property type="entry name" value="Oligopep_ABC_C"/>
</dbReference>
<dbReference type="InterPro" id="IPR003439">
    <property type="entry name" value="ABC_transporter-like_ATP-bd"/>
</dbReference>
<keyword evidence="7" id="KW-0472">Membrane</keyword>
<dbReference type="PROSITE" id="PS00211">
    <property type="entry name" value="ABC_TRANSPORTER_1"/>
    <property type="match status" value="1"/>
</dbReference>
<dbReference type="SMART" id="SM00382">
    <property type="entry name" value="AAA"/>
    <property type="match status" value="1"/>
</dbReference>
<dbReference type="CDD" id="cd03257">
    <property type="entry name" value="ABC_NikE_OppD_transporters"/>
    <property type="match status" value="1"/>
</dbReference>
<sequence>MTAPLLKVEGLHVGFPSKAGVVQAVTDANFEIRPGEVLSVVGESGSGKSVTALAVMRLHPKSTQITGTIEFEGKNLLDLSEEEMRHIRGRDISMIFQDPMTALNPVFTVGDQIVEAIRTHRDITKEKAWARAVELLDMVGVPEPKRRAAQYPHEYSGGMRQRAMIAMAISNDPKLLIADEPTTALDVTVQAQVMEVLHDVQEATGSAMMLITHDLGLVAGSADRMQVMYASRLFETGDLDDIFYDSRNPYTRALLNSIPSLEGPKSALEPIPGNPPSLLRPPSGCPFRPRCSMAIDECKEKTPELLTIEGAHASRCHRVGDFEPMSAGATS</sequence>
<dbReference type="PANTHER" id="PTHR43297">
    <property type="entry name" value="OLIGOPEPTIDE TRANSPORT ATP-BINDING PROTEIN APPD"/>
    <property type="match status" value="1"/>
</dbReference>
<dbReference type="GO" id="GO:0005524">
    <property type="term" value="F:ATP binding"/>
    <property type="evidence" value="ECO:0007669"/>
    <property type="project" value="UniProtKB-KW"/>
</dbReference>
<accession>A0A4R7I210</accession>
<dbReference type="InterPro" id="IPR003593">
    <property type="entry name" value="AAA+_ATPase"/>
</dbReference>
<dbReference type="InterPro" id="IPR050388">
    <property type="entry name" value="ABC_Ni/Peptide_Import"/>
</dbReference>
<reference evidence="9 10" key="1">
    <citation type="submission" date="2019-03" db="EMBL/GenBank/DDBJ databases">
        <title>Sequencing the genomes of 1000 actinobacteria strains.</title>
        <authorList>
            <person name="Klenk H.-P."/>
        </authorList>
    </citation>
    <scope>NUCLEOTIDE SEQUENCE [LARGE SCALE GENOMIC DNA]</scope>
    <source>
        <strain evidence="9 10">DSM 18936</strain>
    </source>
</reference>
<keyword evidence="3" id="KW-0813">Transport</keyword>
<dbReference type="NCBIfam" id="TIGR01727">
    <property type="entry name" value="oligo_HPY"/>
    <property type="match status" value="1"/>
</dbReference>
<dbReference type="Proteomes" id="UP000294558">
    <property type="component" value="Unassembled WGS sequence"/>
</dbReference>
<evidence type="ECO:0000256" key="4">
    <source>
        <dbReference type="ARBA" id="ARBA00022475"/>
    </source>
</evidence>
<dbReference type="Gene3D" id="3.40.50.300">
    <property type="entry name" value="P-loop containing nucleotide triphosphate hydrolases"/>
    <property type="match status" value="1"/>
</dbReference>
<evidence type="ECO:0000259" key="8">
    <source>
        <dbReference type="PROSITE" id="PS50893"/>
    </source>
</evidence>
<evidence type="ECO:0000256" key="1">
    <source>
        <dbReference type="ARBA" id="ARBA00004202"/>
    </source>
</evidence>
<dbReference type="InterPro" id="IPR017871">
    <property type="entry name" value="ABC_transporter-like_CS"/>
</dbReference>
<evidence type="ECO:0000256" key="3">
    <source>
        <dbReference type="ARBA" id="ARBA00022448"/>
    </source>
</evidence>
<keyword evidence="4" id="KW-1003">Cell membrane</keyword>
<name>A0A4R7I210_9ACTN</name>
<dbReference type="GO" id="GO:0016887">
    <property type="term" value="F:ATP hydrolysis activity"/>
    <property type="evidence" value="ECO:0007669"/>
    <property type="project" value="InterPro"/>
</dbReference>
<evidence type="ECO:0000256" key="6">
    <source>
        <dbReference type="ARBA" id="ARBA00022840"/>
    </source>
</evidence>
<evidence type="ECO:0000313" key="9">
    <source>
        <dbReference type="EMBL" id="TDT16656.1"/>
    </source>
</evidence>
<evidence type="ECO:0000256" key="2">
    <source>
        <dbReference type="ARBA" id="ARBA00005417"/>
    </source>
</evidence>
<dbReference type="InterPro" id="IPR027417">
    <property type="entry name" value="P-loop_NTPase"/>
</dbReference>
<proteinExistence type="inferred from homology"/>
<comment type="subcellular location">
    <subcellularLocation>
        <location evidence="1">Cell membrane</location>
        <topology evidence="1">Peripheral membrane protein</topology>
    </subcellularLocation>
</comment>
<evidence type="ECO:0000256" key="7">
    <source>
        <dbReference type="ARBA" id="ARBA00023136"/>
    </source>
</evidence>
<comment type="similarity">
    <text evidence="2">Belongs to the ABC transporter superfamily.</text>
</comment>
<keyword evidence="5" id="KW-0547">Nucleotide-binding</keyword>
<organism evidence="9 10">
    <name type="scientific">Ilumatobacter fluminis</name>
    <dbReference type="NCBI Taxonomy" id="467091"/>
    <lineage>
        <taxon>Bacteria</taxon>
        <taxon>Bacillati</taxon>
        <taxon>Actinomycetota</taxon>
        <taxon>Acidimicrobiia</taxon>
        <taxon>Acidimicrobiales</taxon>
        <taxon>Ilumatobacteraceae</taxon>
        <taxon>Ilumatobacter</taxon>
    </lineage>
</organism>
<dbReference type="PANTHER" id="PTHR43297:SF2">
    <property type="entry name" value="DIPEPTIDE TRANSPORT ATP-BINDING PROTEIN DPPD"/>
    <property type="match status" value="1"/>
</dbReference>
<dbReference type="Pfam" id="PF08352">
    <property type="entry name" value="oligo_HPY"/>
    <property type="match status" value="1"/>
</dbReference>
<dbReference type="Pfam" id="PF00005">
    <property type="entry name" value="ABC_tran"/>
    <property type="match status" value="1"/>
</dbReference>
<dbReference type="AlphaFoldDB" id="A0A4R7I210"/>
<dbReference type="FunFam" id="3.40.50.300:FF:000016">
    <property type="entry name" value="Oligopeptide ABC transporter ATP-binding component"/>
    <property type="match status" value="1"/>
</dbReference>
<dbReference type="GO" id="GO:0015833">
    <property type="term" value="P:peptide transport"/>
    <property type="evidence" value="ECO:0007669"/>
    <property type="project" value="InterPro"/>
</dbReference>
<dbReference type="EMBL" id="SOAU01000001">
    <property type="protein sequence ID" value="TDT16656.1"/>
    <property type="molecule type" value="Genomic_DNA"/>
</dbReference>
<keyword evidence="10" id="KW-1185">Reference proteome</keyword>
<keyword evidence="6 9" id="KW-0067">ATP-binding</keyword>
<gene>
    <name evidence="9" type="ORF">BDK89_2249</name>
</gene>
<protein>
    <submittedName>
        <fullName evidence="9">Oligopeptide/dipeptide ABC transporter ATP-binding protein</fullName>
    </submittedName>
</protein>
<evidence type="ECO:0000313" key="10">
    <source>
        <dbReference type="Proteomes" id="UP000294558"/>
    </source>
</evidence>
<dbReference type="SUPFAM" id="SSF52540">
    <property type="entry name" value="P-loop containing nucleoside triphosphate hydrolases"/>
    <property type="match status" value="1"/>
</dbReference>